<feature type="domain" description="Penicillin-binding protein transpeptidase" evidence="28">
    <location>
        <begin position="436"/>
        <end position="711"/>
    </location>
</feature>
<evidence type="ECO:0000256" key="4">
    <source>
        <dbReference type="ARBA" id="ARBA00007090"/>
    </source>
</evidence>
<dbReference type="GO" id="GO:0008360">
    <property type="term" value="P:regulation of cell shape"/>
    <property type="evidence" value="ECO:0007669"/>
    <property type="project" value="UniProtKB-KW"/>
</dbReference>
<evidence type="ECO:0000256" key="24">
    <source>
        <dbReference type="ARBA" id="ARBA00049902"/>
    </source>
</evidence>
<feature type="domain" description="Glycosyl transferase family 51" evidence="29">
    <location>
        <begin position="87"/>
        <end position="271"/>
    </location>
</feature>
<evidence type="ECO:0000256" key="5">
    <source>
        <dbReference type="ARBA" id="ARBA00007739"/>
    </source>
</evidence>
<comment type="function">
    <text evidence="1">Cell wall formation. Synthesis of cross-linked peptidoglycan from the lipid intermediates. The enzyme has a penicillin-insensitive transglycosylase N-terminal domain (formation of linear glycan strands) and a penicillin-sensitive transpeptidase C-terminal domain (cross-linking of the peptide subunits).</text>
</comment>
<gene>
    <name evidence="30" type="ORF">IAC55_00390</name>
</gene>
<evidence type="ECO:0000256" key="14">
    <source>
        <dbReference type="ARBA" id="ARBA00022960"/>
    </source>
</evidence>
<evidence type="ECO:0000256" key="25">
    <source>
        <dbReference type="ARBA" id="ARBA00060592"/>
    </source>
</evidence>
<dbReference type="GO" id="GO:0046677">
    <property type="term" value="P:response to antibiotic"/>
    <property type="evidence" value="ECO:0007669"/>
    <property type="project" value="UniProtKB-KW"/>
</dbReference>
<proteinExistence type="inferred from homology"/>
<reference evidence="30" key="2">
    <citation type="journal article" date="2021" name="PeerJ">
        <title>Extensive microbial diversity within the chicken gut microbiome revealed by metagenomics and culture.</title>
        <authorList>
            <person name="Gilroy R."/>
            <person name="Ravi A."/>
            <person name="Getino M."/>
            <person name="Pursley I."/>
            <person name="Horton D.L."/>
            <person name="Alikhan N.F."/>
            <person name="Baker D."/>
            <person name="Gharbi K."/>
            <person name="Hall N."/>
            <person name="Watson M."/>
            <person name="Adriaenssens E.M."/>
            <person name="Foster-Nyarko E."/>
            <person name="Jarju S."/>
            <person name="Secka A."/>
            <person name="Antonio M."/>
            <person name="Oren A."/>
            <person name="Chaudhuri R.R."/>
            <person name="La Ragione R."/>
            <person name="Hildebrand F."/>
            <person name="Pallen M.J."/>
        </authorList>
    </citation>
    <scope>NUCLEOTIDE SEQUENCE</scope>
    <source>
        <strain evidence="30">F6-4510</strain>
    </source>
</reference>
<evidence type="ECO:0000313" key="30">
    <source>
        <dbReference type="EMBL" id="MBO8433763.1"/>
    </source>
</evidence>
<evidence type="ECO:0000256" key="3">
    <source>
        <dbReference type="ARBA" id="ARBA00004752"/>
    </source>
</evidence>
<keyword evidence="15" id="KW-0735">Signal-anchor</keyword>
<dbReference type="SUPFAM" id="SSF53955">
    <property type="entry name" value="Lysozyme-like"/>
    <property type="match status" value="1"/>
</dbReference>
<evidence type="ECO:0000256" key="18">
    <source>
        <dbReference type="ARBA" id="ARBA00023136"/>
    </source>
</evidence>
<dbReference type="EMBL" id="JADIMX010000008">
    <property type="protein sequence ID" value="MBO8433763.1"/>
    <property type="molecule type" value="Genomic_DNA"/>
</dbReference>
<feature type="compositionally biased region" description="Acidic residues" evidence="26">
    <location>
        <begin position="837"/>
        <end position="859"/>
    </location>
</feature>
<comment type="catalytic activity">
    <reaction evidence="24">
        <text>[GlcNAc-(1-&gt;4)-Mur2Ac(oyl-L-Ala-gamma-D-Glu-L-Lys-D-Ala-D-Ala)](n)-di-trans,octa-cis-undecaprenyl diphosphate + beta-D-GlcNAc-(1-&gt;4)-Mur2Ac(oyl-L-Ala-gamma-D-Glu-L-Lys-D-Ala-D-Ala)-di-trans,octa-cis-undecaprenyl diphosphate = [GlcNAc-(1-&gt;4)-Mur2Ac(oyl-L-Ala-gamma-D-Glu-L-Lys-D-Ala-D-Ala)](n+1)-di-trans,octa-cis-undecaprenyl diphosphate + di-trans,octa-cis-undecaprenyl diphosphate + H(+)</text>
        <dbReference type="Rhea" id="RHEA:23708"/>
        <dbReference type="Rhea" id="RHEA-COMP:9602"/>
        <dbReference type="Rhea" id="RHEA-COMP:9603"/>
        <dbReference type="ChEBI" id="CHEBI:15378"/>
        <dbReference type="ChEBI" id="CHEBI:58405"/>
        <dbReference type="ChEBI" id="CHEBI:60033"/>
        <dbReference type="ChEBI" id="CHEBI:78435"/>
        <dbReference type="EC" id="2.4.99.28"/>
    </reaction>
</comment>
<keyword evidence="16" id="KW-0573">Peptidoglycan synthesis</keyword>
<evidence type="ECO:0000256" key="22">
    <source>
        <dbReference type="ARBA" id="ARBA00034000"/>
    </source>
</evidence>
<evidence type="ECO:0000256" key="17">
    <source>
        <dbReference type="ARBA" id="ARBA00022989"/>
    </source>
</evidence>
<evidence type="ECO:0000259" key="28">
    <source>
        <dbReference type="Pfam" id="PF00905"/>
    </source>
</evidence>
<feature type="region of interest" description="Disordered" evidence="26">
    <location>
        <begin position="1"/>
        <end position="23"/>
    </location>
</feature>
<keyword evidence="19" id="KW-0046">Antibiotic resistance</keyword>
<evidence type="ECO:0000256" key="9">
    <source>
        <dbReference type="ARBA" id="ARBA00022670"/>
    </source>
</evidence>
<name>A0A9D9H3V3_9FIRM</name>
<keyword evidence="20" id="KW-0511">Multifunctional enzyme</keyword>
<keyword evidence="13" id="KW-0378">Hydrolase</keyword>
<evidence type="ECO:0000256" key="20">
    <source>
        <dbReference type="ARBA" id="ARBA00023268"/>
    </source>
</evidence>
<feature type="compositionally biased region" description="Basic residues" evidence="26">
    <location>
        <begin position="10"/>
        <end position="23"/>
    </location>
</feature>
<feature type="transmembrane region" description="Helical" evidence="27">
    <location>
        <begin position="30"/>
        <end position="61"/>
    </location>
</feature>
<evidence type="ECO:0000256" key="10">
    <source>
        <dbReference type="ARBA" id="ARBA00022676"/>
    </source>
</evidence>
<dbReference type="InterPro" id="IPR023346">
    <property type="entry name" value="Lysozyme-like_dom_sf"/>
</dbReference>
<organism evidence="30 31">
    <name type="scientific">Candidatus Fimicola merdigallinarum</name>
    <dbReference type="NCBI Taxonomy" id="2840819"/>
    <lineage>
        <taxon>Bacteria</taxon>
        <taxon>Bacillati</taxon>
        <taxon>Bacillota</taxon>
        <taxon>Clostridia</taxon>
        <taxon>Lachnospirales</taxon>
        <taxon>Lachnospiraceae</taxon>
        <taxon>Lachnospiraceae incertae sedis</taxon>
        <taxon>Candidatus Fimicola</taxon>
    </lineage>
</organism>
<keyword evidence="11" id="KW-0808">Transferase</keyword>
<dbReference type="GO" id="GO:0008955">
    <property type="term" value="F:peptidoglycan glycosyltransferase activity"/>
    <property type="evidence" value="ECO:0007669"/>
    <property type="project" value="UniProtKB-EC"/>
</dbReference>
<accession>A0A9D9H3V3</accession>
<reference evidence="30" key="1">
    <citation type="submission" date="2020-10" db="EMBL/GenBank/DDBJ databases">
        <authorList>
            <person name="Gilroy R."/>
        </authorList>
    </citation>
    <scope>NUCLEOTIDE SEQUENCE</scope>
    <source>
        <strain evidence="30">F6-4510</strain>
    </source>
</reference>
<comment type="similarity">
    <text evidence="4">In the C-terminal section; belongs to the transpeptidase family.</text>
</comment>
<comment type="pathway">
    <text evidence="3">Cell wall biogenesis; peptidoglycan biosynthesis.</text>
</comment>
<feature type="compositionally biased region" description="Basic and acidic residues" evidence="26">
    <location>
        <begin position="827"/>
        <end position="836"/>
    </location>
</feature>
<keyword evidence="21" id="KW-0961">Cell wall biogenesis/degradation</keyword>
<dbReference type="InterPro" id="IPR012338">
    <property type="entry name" value="Beta-lactam/transpept-like"/>
</dbReference>
<comment type="caution">
    <text evidence="30">The sequence shown here is derived from an EMBL/GenBank/DDBJ whole genome shotgun (WGS) entry which is preliminary data.</text>
</comment>
<dbReference type="FunFam" id="1.10.3810.10:FF:000001">
    <property type="entry name" value="Penicillin-binding protein 1A"/>
    <property type="match status" value="1"/>
</dbReference>
<dbReference type="NCBIfam" id="TIGR02074">
    <property type="entry name" value="PBP_1a_fam"/>
    <property type="match status" value="1"/>
</dbReference>
<evidence type="ECO:0000256" key="13">
    <source>
        <dbReference type="ARBA" id="ARBA00022801"/>
    </source>
</evidence>
<keyword evidence="10" id="KW-0328">Glycosyltransferase</keyword>
<dbReference type="InterPro" id="IPR001460">
    <property type="entry name" value="PCN-bd_Tpept"/>
</dbReference>
<dbReference type="GO" id="GO:0009002">
    <property type="term" value="F:serine-type D-Ala-D-Ala carboxypeptidase activity"/>
    <property type="evidence" value="ECO:0007669"/>
    <property type="project" value="UniProtKB-EC"/>
</dbReference>
<sequence>MNYSKDGEKKQKKTDKKPDKKKKVKTKKKGILSTFLKIMLVLIIVGVLSVAGLLIGAYAGLIGDTGIINTEDITPGSYNSIIYDQNGNEIDTLHGNENREYVKLEYIPENLKNAVVAVEDERFYTHNGIDIKGIMRAVVVNIKNKSFSQGASTLTQQLIKNNVLTSDKSIIRKLQEQYLAVVYEKEFEKQLGSKQAAKDYILELYLNSIALNHGLYGVEAASEFYFGKSVSELNLAESACIAGITQNPSKYSPVSHPEYNKERQITVLNKMLAQGYITQEEYDTAVADDIYSRIVGKNSEGYTEALHSYFVDALIVEIAKDLVEEKNMTEKQAYNLIYSGGLKITSTIDTNMQKIMEDAYLNDSLFPPKGNTLDVEYTISVMDKKTGEQTHHTKKTTVNSRKDADKFVEDVKAEILNDNNELVLDKLIVTESLQSAMVIMDHSNGQVKALVGGRGKKPGDLVFNRATEAYRSPGSSFKPLAVYGPAIDMGLLSCGSTLMDEPYTINGYSPRNWNRKFVGAVTVREAIRDSMNVVAVKELYEEVGLQNAYDYLLKFGFTSLVEDDKVPSMALGGLTNGVSVLEMTAAYSAIANGGVYNEPSFYTEILDHNGDVLLKKEPESHTVIKESTAFMLTDMMEDVVTGGGDATGHAAQFRNKKMHIAGKTGTTNDSKDLTFVGYTPYYCAGIWLGYDVQKPMDYNKSYHLMIWRDVMEKVHKGLPDKEFTKPSTVGKRTICSLSGKAPISGLCDNDYFGSSVLSSDYVALDNNNKVSGTCDVHKTYKIDKSTGKIAGDDCSIFNVRSVVLAVDSKGNVLNSPEPMNVNDICTEADHNHSRNSDDDEVDDNEELFIPDDENDDENSEQNGNNESSNGNGNSSNNSGNGGNNSSNANSNSSSNSNTQTKPTTPSTNSNNSNNSNSSNNKPSTNTTPSPSEQPSDNMDDNLFIPG</sequence>
<keyword evidence="12 27" id="KW-0812">Transmembrane</keyword>
<evidence type="ECO:0000256" key="7">
    <source>
        <dbReference type="ARBA" id="ARBA00018638"/>
    </source>
</evidence>
<dbReference type="InterPro" id="IPR001264">
    <property type="entry name" value="Glyco_trans_51"/>
</dbReference>
<dbReference type="PANTHER" id="PTHR32282:SF33">
    <property type="entry name" value="PEPTIDOGLYCAN GLYCOSYLTRANSFERASE"/>
    <property type="match status" value="1"/>
</dbReference>
<comment type="catalytic activity">
    <reaction evidence="22">
        <text>Preferential cleavage: (Ac)2-L-Lys-D-Ala-|-D-Ala. Also transpeptidation of peptidyl-alanyl moieties that are N-acyl substituents of D-alanine.</text>
        <dbReference type="EC" id="3.4.16.4"/>
    </reaction>
</comment>
<comment type="similarity">
    <text evidence="5">In the N-terminal section; belongs to the glycosyltransferase 51 family.</text>
</comment>
<dbReference type="Gene3D" id="3.40.710.10">
    <property type="entry name" value="DD-peptidase/beta-lactamase superfamily"/>
    <property type="match status" value="2"/>
</dbReference>
<dbReference type="GO" id="GO:0006508">
    <property type="term" value="P:proteolysis"/>
    <property type="evidence" value="ECO:0007669"/>
    <property type="project" value="UniProtKB-KW"/>
</dbReference>
<dbReference type="GO" id="GO:0005886">
    <property type="term" value="C:plasma membrane"/>
    <property type="evidence" value="ECO:0007669"/>
    <property type="project" value="UniProtKB-SubCell"/>
</dbReference>
<dbReference type="EC" id="2.4.99.28" evidence="23"/>
<dbReference type="GO" id="GO:0008658">
    <property type="term" value="F:penicillin binding"/>
    <property type="evidence" value="ECO:0007669"/>
    <property type="project" value="InterPro"/>
</dbReference>
<dbReference type="EC" id="3.4.16.4" evidence="6"/>
<keyword evidence="8" id="KW-0121">Carboxypeptidase</keyword>
<dbReference type="Gene3D" id="1.10.3810.10">
    <property type="entry name" value="Biosynthetic peptidoglycan transglycosylase-like"/>
    <property type="match status" value="1"/>
</dbReference>
<evidence type="ECO:0000256" key="19">
    <source>
        <dbReference type="ARBA" id="ARBA00023251"/>
    </source>
</evidence>
<keyword evidence="9" id="KW-0645">Protease</keyword>
<protein>
    <recommendedName>
        <fullName evidence="7">Penicillin-binding protein 1A</fullName>
        <ecNumber evidence="23">2.4.99.28</ecNumber>
        <ecNumber evidence="6">3.4.16.4</ecNumber>
    </recommendedName>
</protein>
<dbReference type="Pfam" id="PF00912">
    <property type="entry name" value="Transgly"/>
    <property type="match status" value="1"/>
</dbReference>
<feature type="compositionally biased region" description="Low complexity" evidence="26">
    <location>
        <begin position="860"/>
        <end position="935"/>
    </location>
</feature>
<evidence type="ECO:0000256" key="23">
    <source>
        <dbReference type="ARBA" id="ARBA00044770"/>
    </source>
</evidence>
<dbReference type="Proteomes" id="UP000823611">
    <property type="component" value="Unassembled WGS sequence"/>
</dbReference>
<evidence type="ECO:0000256" key="21">
    <source>
        <dbReference type="ARBA" id="ARBA00023316"/>
    </source>
</evidence>
<dbReference type="GO" id="GO:0009252">
    <property type="term" value="P:peptidoglycan biosynthetic process"/>
    <property type="evidence" value="ECO:0007669"/>
    <property type="project" value="UniProtKB-KW"/>
</dbReference>
<evidence type="ECO:0000313" key="31">
    <source>
        <dbReference type="Proteomes" id="UP000823611"/>
    </source>
</evidence>
<dbReference type="AlphaFoldDB" id="A0A9D9H3V3"/>
<keyword evidence="17 27" id="KW-1133">Transmembrane helix</keyword>
<evidence type="ECO:0000256" key="16">
    <source>
        <dbReference type="ARBA" id="ARBA00022984"/>
    </source>
</evidence>
<evidence type="ECO:0000256" key="15">
    <source>
        <dbReference type="ARBA" id="ARBA00022968"/>
    </source>
</evidence>
<evidence type="ECO:0000256" key="27">
    <source>
        <dbReference type="SAM" id="Phobius"/>
    </source>
</evidence>
<dbReference type="Pfam" id="PF00905">
    <property type="entry name" value="Transpeptidase"/>
    <property type="match status" value="1"/>
</dbReference>
<evidence type="ECO:0000256" key="12">
    <source>
        <dbReference type="ARBA" id="ARBA00022692"/>
    </source>
</evidence>
<evidence type="ECO:0000256" key="26">
    <source>
        <dbReference type="SAM" id="MobiDB-lite"/>
    </source>
</evidence>
<evidence type="ECO:0000256" key="8">
    <source>
        <dbReference type="ARBA" id="ARBA00022645"/>
    </source>
</evidence>
<evidence type="ECO:0000256" key="6">
    <source>
        <dbReference type="ARBA" id="ARBA00012448"/>
    </source>
</evidence>
<dbReference type="InterPro" id="IPR050396">
    <property type="entry name" value="Glycosyltr_51/Transpeptidase"/>
</dbReference>
<keyword evidence="14" id="KW-0133">Cell shape</keyword>
<dbReference type="InterPro" id="IPR036950">
    <property type="entry name" value="PBP_transglycosylase"/>
</dbReference>
<evidence type="ECO:0000256" key="2">
    <source>
        <dbReference type="ARBA" id="ARBA00004401"/>
    </source>
</evidence>
<comment type="pathway">
    <text evidence="25">Glycan biosynthesis.</text>
</comment>
<evidence type="ECO:0000259" key="29">
    <source>
        <dbReference type="Pfam" id="PF00912"/>
    </source>
</evidence>
<evidence type="ECO:0000256" key="11">
    <source>
        <dbReference type="ARBA" id="ARBA00022679"/>
    </source>
</evidence>
<dbReference type="GO" id="GO:0071555">
    <property type="term" value="P:cell wall organization"/>
    <property type="evidence" value="ECO:0007669"/>
    <property type="project" value="UniProtKB-KW"/>
</dbReference>
<dbReference type="SUPFAM" id="SSF56601">
    <property type="entry name" value="beta-lactamase/transpeptidase-like"/>
    <property type="match status" value="1"/>
</dbReference>
<keyword evidence="18 27" id="KW-0472">Membrane</keyword>
<evidence type="ECO:0000256" key="1">
    <source>
        <dbReference type="ARBA" id="ARBA00002624"/>
    </source>
</evidence>
<feature type="region of interest" description="Disordered" evidence="26">
    <location>
        <begin position="810"/>
        <end position="946"/>
    </location>
</feature>
<comment type="subcellular location">
    <subcellularLocation>
        <location evidence="2">Cell membrane</location>
        <topology evidence="2">Single-pass type II membrane protein</topology>
    </subcellularLocation>
</comment>
<dbReference type="PANTHER" id="PTHR32282">
    <property type="entry name" value="BINDING PROTEIN TRANSPEPTIDASE, PUTATIVE-RELATED"/>
    <property type="match status" value="1"/>
</dbReference>